<evidence type="ECO:0000313" key="6">
    <source>
        <dbReference type="Proteomes" id="UP000183900"/>
    </source>
</evidence>
<sequence>MELLLIHTGGTIGMGDTDHGLAPVAGIVEEALKARLPESAVLATHVFTPLLDSSNVGPSHWNEMLDAIEAHPGAPVIITHGTDTMAFTGAALSQALAGLGRHVVLCGSMVPLHHGGDAEGNLDLAIGAAFQPGEGVWLAFNGKLMPAEGLVKHDSQDADAFRATPQLKPGLPARRRFEDRRIAVLSLSPGLPAAMLRAALAELDGAVLRVFGSGTAMSCEDVLGALRDAVASGKRIRAVSQCEQGGLIPGGYAAGAGLWSCGVENGGLETPEAALVRLWLN</sequence>
<protein>
    <submittedName>
        <fullName evidence="5">L-asparaginase/archaeal Glu-tRNAGln amidotransferase subunit D</fullName>
    </submittedName>
</protein>
<evidence type="ECO:0000256" key="2">
    <source>
        <dbReference type="PIRSR" id="PIRSR001220-2"/>
    </source>
</evidence>
<feature type="binding site" evidence="2">
    <location>
        <begin position="82"/>
        <end position="83"/>
    </location>
    <ligand>
        <name>substrate</name>
    </ligand>
</feature>
<dbReference type="GO" id="GO:0004067">
    <property type="term" value="F:asparaginase activity"/>
    <property type="evidence" value="ECO:0007669"/>
    <property type="project" value="UniProtKB-UniRule"/>
</dbReference>
<evidence type="ECO:0000313" key="5">
    <source>
        <dbReference type="EMBL" id="CUA92442.1"/>
    </source>
</evidence>
<evidence type="ECO:0000256" key="1">
    <source>
        <dbReference type="PIRSR" id="PIRSR001220-1"/>
    </source>
</evidence>
<dbReference type="Proteomes" id="UP000183900">
    <property type="component" value="Unassembled WGS sequence"/>
</dbReference>
<dbReference type="PANTHER" id="PTHR11707:SF28">
    <property type="entry name" value="60 KDA LYSOPHOSPHOLIPASE"/>
    <property type="match status" value="1"/>
</dbReference>
<feature type="binding site" evidence="2">
    <location>
        <position position="53"/>
    </location>
    <ligand>
        <name>substrate</name>
    </ligand>
</feature>
<dbReference type="PRINTS" id="PR00139">
    <property type="entry name" value="ASNGLNASE"/>
</dbReference>
<reference evidence="6" key="1">
    <citation type="submission" date="2015-08" db="EMBL/GenBank/DDBJ databases">
        <authorList>
            <person name="Varghese N."/>
        </authorList>
    </citation>
    <scope>NUCLEOTIDE SEQUENCE [LARGE SCALE GENOMIC DNA]</scope>
    <source>
        <strain evidence="6">DSM 23407</strain>
    </source>
</reference>
<accession>A0A0K6HN10</accession>
<dbReference type="InterPro" id="IPR027474">
    <property type="entry name" value="L-asparaginase_N"/>
</dbReference>
<dbReference type="OrthoDB" id="9788068at2"/>
<feature type="active site" description="O-isoaspartyl threonine intermediate" evidence="1">
    <location>
        <position position="11"/>
    </location>
</feature>
<dbReference type="Pfam" id="PF17763">
    <property type="entry name" value="Asparaginase_C"/>
    <property type="match status" value="1"/>
</dbReference>
<dbReference type="PROSITE" id="PS51732">
    <property type="entry name" value="ASN_GLN_ASE_3"/>
    <property type="match status" value="1"/>
</dbReference>
<dbReference type="InterPro" id="IPR037152">
    <property type="entry name" value="L-asparaginase_N_sf"/>
</dbReference>
<proteinExistence type="predicted"/>
<dbReference type="InterPro" id="IPR040919">
    <property type="entry name" value="Asparaginase_C"/>
</dbReference>
<dbReference type="GO" id="GO:0016740">
    <property type="term" value="F:transferase activity"/>
    <property type="evidence" value="ECO:0007669"/>
    <property type="project" value="UniProtKB-KW"/>
</dbReference>
<name>A0A0K6HN10_9HYPH</name>
<gene>
    <name evidence="5" type="ORF">Ga0061067_101540</name>
</gene>
<evidence type="ECO:0000259" key="4">
    <source>
        <dbReference type="Pfam" id="PF17763"/>
    </source>
</evidence>
<dbReference type="InterPro" id="IPR027473">
    <property type="entry name" value="L-asparaginase_C"/>
</dbReference>
<dbReference type="Gene3D" id="3.40.50.40">
    <property type="match status" value="1"/>
</dbReference>
<dbReference type="Pfam" id="PF00710">
    <property type="entry name" value="Asparaginase"/>
    <property type="match status" value="1"/>
</dbReference>
<dbReference type="EMBL" id="CYHE01000001">
    <property type="protein sequence ID" value="CUA92442.1"/>
    <property type="molecule type" value="Genomic_DNA"/>
</dbReference>
<dbReference type="RefSeq" id="WP_055454239.1">
    <property type="nucleotide sequence ID" value="NZ_CYHE01000001.1"/>
</dbReference>
<dbReference type="InterPro" id="IPR006034">
    <property type="entry name" value="Asparaginase/glutaminase-like"/>
</dbReference>
<dbReference type="AlphaFoldDB" id="A0A0K6HN10"/>
<feature type="domain" description="L-asparaginase N-terminal" evidence="3">
    <location>
        <begin position="3"/>
        <end position="165"/>
    </location>
</feature>
<keyword evidence="6" id="KW-1185">Reference proteome</keyword>
<dbReference type="SUPFAM" id="SSF53774">
    <property type="entry name" value="Glutaminase/Asparaginase"/>
    <property type="match status" value="1"/>
</dbReference>
<dbReference type="InterPro" id="IPR036152">
    <property type="entry name" value="Asp/glu_Ase-like_sf"/>
</dbReference>
<dbReference type="Gene3D" id="3.40.50.1170">
    <property type="entry name" value="L-asparaginase, N-terminal domain"/>
    <property type="match status" value="1"/>
</dbReference>
<feature type="domain" description="Asparaginase/glutaminase C-terminal" evidence="4">
    <location>
        <begin position="181"/>
        <end position="278"/>
    </location>
</feature>
<keyword evidence="5" id="KW-0808">Transferase</keyword>
<organism evidence="5 6">
    <name type="scientific">Pannonibacter indicus</name>
    <dbReference type="NCBI Taxonomy" id="466044"/>
    <lineage>
        <taxon>Bacteria</taxon>
        <taxon>Pseudomonadati</taxon>
        <taxon>Pseudomonadota</taxon>
        <taxon>Alphaproteobacteria</taxon>
        <taxon>Hyphomicrobiales</taxon>
        <taxon>Stappiaceae</taxon>
        <taxon>Pannonibacter</taxon>
    </lineage>
</organism>
<dbReference type="PIRSF" id="PIRSF500176">
    <property type="entry name" value="L_ASNase"/>
    <property type="match status" value="1"/>
</dbReference>
<dbReference type="PANTHER" id="PTHR11707">
    <property type="entry name" value="L-ASPARAGINASE"/>
    <property type="match status" value="1"/>
</dbReference>
<dbReference type="SMART" id="SM00870">
    <property type="entry name" value="Asparaginase"/>
    <property type="match status" value="1"/>
</dbReference>
<evidence type="ECO:0000259" key="3">
    <source>
        <dbReference type="Pfam" id="PF00710"/>
    </source>
</evidence>
<dbReference type="PIRSF" id="PIRSF001220">
    <property type="entry name" value="L-ASNase_gatD"/>
    <property type="match status" value="1"/>
</dbReference>